<dbReference type="EMBL" id="CAAALY010001420">
    <property type="protein sequence ID" value="VEL07291.1"/>
    <property type="molecule type" value="Genomic_DNA"/>
</dbReference>
<evidence type="ECO:0000313" key="3">
    <source>
        <dbReference type="EMBL" id="VEL07291.1"/>
    </source>
</evidence>
<keyword evidence="4" id="KW-1185">Reference proteome</keyword>
<comment type="caution">
    <text evidence="3">The sequence shown here is derived from an EMBL/GenBank/DDBJ whole genome shotgun (WGS) entry which is preliminary data.</text>
</comment>
<evidence type="ECO:0000313" key="4">
    <source>
        <dbReference type="Proteomes" id="UP000784294"/>
    </source>
</evidence>
<feature type="region of interest" description="Disordered" evidence="2">
    <location>
        <begin position="43"/>
        <end position="81"/>
    </location>
</feature>
<organism evidence="3 4">
    <name type="scientific">Protopolystoma xenopodis</name>
    <dbReference type="NCBI Taxonomy" id="117903"/>
    <lineage>
        <taxon>Eukaryota</taxon>
        <taxon>Metazoa</taxon>
        <taxon>Spiralia</taxon>
        <taxon>Lophotrochozoa</taxon>
        <taxon>Platyhelminthes</taxon>
        <taxon>Monogenea</taxon>
        <taxon>Polyopisthocotylea</taxon>
        <taxon>Polystomatidea</taxon>
        <taxon>Polystomatidae</taxon>
        <taxon>Protopolystoma</taxon>
    </lineage>
</organism>
<sequence>MPEIPLYHVLNACISFGNLYGEDSSAYGVTCLLRSSESGSLAGAAQQQLGDSSDSASKPLLSGHPSGVVNKDTSTEAVEQIDSPKCIVDESVFDVGRDENSPGHYGSLDEEEQMVQMAVQRSLAEHGGSDQLLMREYSLQKRGLLECRNSEYVDPEEAMLQKAIVASLSVEGEEIPVTSADDAYIKAIEASKQELLLEERRARAEEEELKRVLEMSKLMK</sequence>
<dbReference type="OrthoDB" id="1585644at2759"/>
<protein>
    <submittedName>
        <fullName evidence="3">Uncharacterized protein</fullName>
    </submittedName>
</protein>
<keyword evidence="1" id="KW-0175">Coiled coil</keyword>
<feature type="compositionally biased region" description="Polar residues" evidence="2">
    <location>
        <begin position="43"/>
        <end position="56"/>
    </location>
</feature>
<reference evidence="3" key="1">
    <citation type="submission" date="2018-11" db="EMBL/GenBank/DDBJ databases">
        <authorList>
            <consortium name="Pathogen Informatics"/>
        </authorList>
    </citation>
    <scope>NUCLEOTIDE SEQUENCE</scope>
</reference>
<feature type="coiled-coil region" evidence="1">
    <location>
        <begin position="185"/>
        <end position="215"/>
    </location>
</feature>
<proteinExistence type="predicted"/>
<accession>A0A3S5AX29</accession>
<evidence type="ECO:0000256" key="2">
    <source>
        <dbReference type="SAM" id="MobiDB-lite"/>
    </source>
</evidence>
<evidence type="ECO:0000256" key="1">
    <source>
        <dbReference type="SAM" id="Coils"/>
    </source>
</evidence>
<name>A0A3S5AX29_9PLAT</name>
<gene>
    <name evidence="3" type="ORF">PXEA_LOCUS731</name>
</gene>
<dbReference type="AlphaFoldDB" id="A0A3S5AX29"/>
<dbReference type="Proteomes" id="UP000784294">
    <property type="component" value="Unassembled WGS sequence"/>
</dbReference>